<dbReference type="InterPro" id="IPR047147">
    <property type="entry name" value="FBX5_43"/>
</dbReference>
<dbReference type="PROSITE" id="PS51872">
    <property type="entry name" value="ZF_ZBR"/>
    <property type="match status" value="1"/>
</dbReference>
<feature type="compositionally biased region" description="Basic and acidic residues" evidence="7">
    <location>
        <begin position="272"/>
        <end position="282"/>
    </location>
</feature>
<keyword evidence="5" id="KW-0862">Zinc</keyword>
<dbReference type="GO" id="GO:0045835">
    <property type="term" value="P:negative regulation of meiotic nuclear division"/>
    <property type="evidence" value="ECO:0007669"/>
    <property type="project" value="InterPro"/>
</dbReference>
<dbReference type="Gene3D" id="2.20.25.20">
    <property type="match status" value="1"/>
</dbReference>
<evidence type="ECO:0000256" key="4">
    <source>
        <dbReference type="ARBA" id="ARBA00022786"/>
    </source>
</evidence>
<reference evidence="9 10" key="1">
    <citation type="submission" date="2020-10" db="EMBL/GenBank/DDBJ databases">
        <title>Pygocentrus nattereri (red-bellied piranha) genome, fPygNat1, primary haplotype.</title>
        <authorList>
            <person name="Myers G."/>
            <person name="Meyer A."/>
            <person name="Karagic N."/>
            <person name="Pippel M."/>
            <person name="Winkler S."/>
            <person name="Tracey A."/>
            <person name="Wood J."/>
            <person name="Formenti G."/>
            <person name="Howe K."/>
            <person name="Fedrigo O."/>
            <person name="Jarvis E.D."/>
        </authorList>
    </citation>
    <scope>NUCLEOTIDE SEQUENCE [LARGE SCALE GENOMIC DNA]</scope>
</reference>
<dbReference type="Ensembl" id="ENSPNAT00000064046.1">
    <property type="protein sequence ID" value="ENSPNAP00000045450.1"/>
    <property type="gene ID" value="ENSPNAG00000031853.1"/>
</dbReference>
<evidence type="ECO:0000256" key="3">
    <source>
        <dbReference type="ARBA" id="ARBA00022771"/>
    </source>
</evidence>
<feature type="region of interest" description="Disordered" evidence="7">
    <location>
        <begin position="86"/>
        <end position="108"/>
    </location>
</feature>
<keyword evidence="3 6" id="KW-0863">Zinc-finger</keyword>
<dbReference type="PANTHER" id="PTHR15493">
    <property type="entry name" value="F-BOX ONLY PROTEIN 5 AND 43"/>
    <property type="match status" value="1"/>
</dbReference>
<dbReference type="PANTHER" id="PTHR15493:SF1">
    <property type="entry name" value="F-BOX ONLY PROTEIN 43"/>
    <property type="match status" value="1"/>
</dbReference>
<dbReference type="AlphaFoldDB" id="A0AAR2J0H5"/>
<evidence type="ECO:0000256" key="7">
    <source>
        <dbReference type="SAM" id="MobiDB-lite"/>
    </source>
</evidence>
<proteinExistence type="predicted"/>
<evidence type="ECO:0000313" key="10">
    <source>
        <dbReference type="Proteomes" id="UP001501920"/>
    </source>
</evidence>
<dbReference type="GO" id="GO:0007088">
    <property type="term" value="P:regulation of mitotic nuclear division"/>
    <property type="evidence" value="ECO:0007669"/>
    <property type="project" value="InterPro"/>
</dbReference>
<accession>A0AAR2J0H5</accession>
<dbReference type="InterPro" id="IPR044064">
    <property type="entry name" value="ZF_ZBR"/>
</dbReference>
<evidence type="ECO:0000256" key="1">
    <source>
        <dbReference type="ARBA" id="ARBA00004906"/>
    </source>
</evidence>
<reference evidence="9" key="3">
    <citation type="submission" date="2025-09" db="UniProtKB">
        <authorList>
            <consortium name="Ensembl"/>
        </authorList>
    </citation>
    <scope>IDENTIFICATION</scope>
</reference>
<feature type="domain" description="ZBR-type" evidence="8">
    <location>
        <begin position="477"/>
        <end position="525"/>
    </location>
</feature>
<feature type="compositionally biased region" description="Polar residues" evidence="7">
    <location>
        <begin position="88"/>
        <end position="99"/>
    </location>
</feature>
<evidence type="ECO:0000256" key="2">
    <source>
        <dbReference type="ARBA" id="ARBA00022723"/>
    </source>
</evidence>
<dbReference type="GO" id="GO:0005634">
    <property type="term" value="C:nucleus"/>
    <property type="evidence" value="ECO:0007669"/>
    <property type="project" value="TreeGrafter"/>
</dbReference>
<feature type="region of interest" description="Disordered" evidence="7">
    <location>
        <begin position="1"/>
        <end position="70"/>
    </location>
</feature>
<dbReference type="FunFam" id="2.20.25.20:FF:000006">
    <property type="entry name" value="F-box only protein 5"/>
    <property type="match status" value="1"/>
</dbReference>
<evidence type="ECO:0000313" key="9">
    <source>
        <dbReference type="Ensembl" id="ENSPNAP00000045450.1"/>
    </source>
</evidence>
<feature type="compositionally biased region" description="Basic and acidic residues" evidence="7">
    <location>
        <begin position="28"/>
        <end position="42"/>
    </location>
</feature>
<dbReference type="InterPro" id="IPR036047">
    <property type="entry name" value="F-box-like_dom_sf"/>
</dbReference>
<keyword evidence="10" id="KW-1185">Reference proteome</keyword>
<evidence type="ECO:0000259" key="8">
    <source>
        <dbReference type="PROSITE" id="PS51872"/>
    </source>
</evidence>
<dbReference type="Proteomes" id="UP001501920">
    <property type="component" value="Chromosome 3"/>
</dbReference>
<protein>
    <recommendedName>
        <fullName evidence="8">ZBR-type domain-containing protein</fullName>
    </recommendedName>
</protein>
<keyword evidence="4" id="KW-0833">Ubl conjugation pathway</keyword>
<dbReference type="SUPFAM" id="SSF81383">
    <property type="entry name" value="F-box domain"/>
    <property type="match status" value="1"/>
</dbReference>
<dbReference type="CDD" id="cd20365">
    <property type="entry name" value="BRcat_RBR_FBXO43"/>
    <property type="match status" value="1"/>
</dbReference>
<name>A0AAR2J0H5_PYGNA</name>
<keyword evidence="2" id="KW-0479">Metal-binding</keyword>
<dbReference type="GeneTree" id="ENSGT00530000063692"/>
<gene>
    <name evidence="9" type="primary">FBXO43</name>
</gene>
<feature type="region of interest" description="Disordered" evidence="7">
    <location>
        <begin position="247"/>
        <end position="282"/>
    </location>
</feature>
<comment type="pathway">
    <text evidence="1">Protein modification; protein ubiquitination.</text>
</comment>
<dbReference type="GO" id="GO:0008270">
    <property type="term" value="F:zinc ion binding"/>
    <property type="evidence" value="ECO:0007669"/>
    <property type="project" value="UniProtKB-KW"/>
</dbReference>
<sequence length="549" mass="60930">METTAGRLKHLHTLKPHYPSTHMAPHTPRNERVKRAHTDLHTPRGGWDSGGSSQEDFKKPHSLQTGWCETPKLTKKDASLRRRLLLSKSATDGKTSGSKTPGCRDSDTHGYMGSMSFDSPDMSPTGPLSYSTLKTEAMALSCRKRRLLFSQVVTSTLESGRSGVTSPLLREGGFLSEPDLNESIISGLLVPEILSVLSTPSCTPISKLDTSASEDSGFSSLGLDKSQDYSIDEVSFQDVVLPSASHSREKRRSRLDRQRRLSTLREGGSQSEEEHRAQQVETQRLKDEEVFLEATPVGAARVKLQDLSLTPALQMVHAMSWRSKRILSQNNSLEKLLRVSTLDEPIRTTLPLSGLIGRKMGLGKLDILTELSKRNLHHLLAVILKLLSPQDIYICGQVSHSWDVIILQDKKACRRRKMYEKEMKVALEMGSAAHVPDAETRLNLACRSALSSVQAQAKTPSSLTRTPVAKTLFSDECLKQCPRCQHPARCHAVRGEGICSWSDCLFHFCTSCLCSYHGSKDCAHLSTKRRSRKDVLPGSAQSKRNVRRL</sequence>
<evidence type="ECO:0000256" key="6">
    <source>
        <dbReference type="PROSITE-ProRule" id="PRU01220"/>
    </source>
</evidence>
<organism evidence="9 10">
    <name type="scientific">Pygocentrus nattereri</name>
    <name type="common">Red-bellied piranha</name>
    <dbReference type="NCBI Taxonomy" id="42514"/>
    <lineage>
        <taxon>Eukaryota</taxon>
        <taxon>Metazoa</taxon>
        <taxon>Chordata</taxon>
        <taxon>Craniata</taxon>
        <taxon>Vertebrata</taxon>
        <taxon>Euteleostomi</taxon>
        <taxon>Actinopterygii</taxon>
        <taxon>Neopterygii</taxon>
        <taxon>Teleostei</taxon>
        <taxon>Ostariophysi</taxon>
        <taxon>Characiformes</taxon>
        <taxon>Characoidei</taxon>
        <taxon>Pygocentrus</taxon>
    </lineage>
</organism>
<reference evidence="9" key="2">
    <citation type="submission" date="2025-08" db="UniProtKB">
        <authorList>
            <consortium name="Ensembl"/>
        </authorList>
    </citation>
    <scope>IDENTIFICATION</scope>
</reference>
<evidence type="ECO:0000256" key="5">
    <source>
        <dbReference type="ARBA" id="ARBA00022833"/>
    </source>
</evidence>